<keyword evidence="2" id="KW-0119">Carbohydrate metabolism</keyword>
<dbReference type="RefSeq" id="WP_091674049.1">
    <property type="nucleotide sequence ID" value="NZ_FOKG01000009.1"/>
</dbReference>
<evidence type="ECO:0000313" key="6">
    <source>
        <dbReference type="EMBL" id="SFB35949.1"/>
    </source>
</evidence>
<accession>A0A1I1AD77</accession>
<dbReference type="SUPFAM" id="SSF49265">
    <property type="entry name" value="Fibronectin type III"/>
    <property type="match status" value="1"/>
</dbReference>
<keyword evidence="2" id="KW-0624">Polysaccharide degradation</keyword>
<dbReference type="STRING" id="490629.SAMN05216266_10924"/>
<dbReference type="Gene3D" id="2.60.40.10">
    <property type="entry name" value="Immunoglobulins"/>
    <property type="match status" value="1"/>
</dbReference>
<dbReference type="GO" id="GO:0000272">
    <property type="term" value="P:polysaccharide catabolic process"/>
    <property type="evidence" value="ECO:0007669"/>
    <property type="project" value="UniProtKB-KW"/>
</dbReference>
<keyword evidence="4" id="KW-0732">Signal</keyword>
<dbReference type="InterPro" id="IPR036116">
    <property type="entry name" value="FN3_sf"/>
</dbReference>
<keyword evidence="1" id="KW-0378">Hydrolase</keyword>
<feature type="chain" id="PRO_5039442693" evidence="4">
    <location>
        <begin position="25"/>
        <end position="639"/>
    </location>
</feature>
<gene>
    <name evidence="6" type="ORF">SAMN05216266_10924</name>
</gene>
<dbReference type="EMBL" id="FOKG01000009">
    <property type="protein sequence ID" value="SFB35949.1"/>
    <property type="molecule type" value="Genomic_DNA"/>
</dbReference>
<feature type="domain" description="Fibronectin type-III" evidence="5">
    <location>
        <begin position="447"/>
        <end position="540"/>
    </location>
</feature>
<keyword evidence="1" id="KW-0326">Glycosidase</keyword>
<feature type="compositionally biased region" description="Pro residues" evidence="3">
    <location>
        <begin position="421"/>
        <end position="450"/>
    </location>
</feature>
<sequence>MGTNLRRRLPLVVIIAVCAAAVTAALSAATKPVTGLEFAQSGHWVANTELGSVFHVNGIAKGVDSQAEIPGIEPGSQVVQGETSGFVVGRSRITEFGKSSLTVERTMTPPTGERPFAIEAEGGPYLVYREAGQVVRLGSPSATMSAGTAVGDPVATPDGTLWLHRLDSGVLCRLPKDADQITCPAVTPAGHTGSLTVVGERAVFLDTTADRLLPLSDDGIGRPTPTKVDVTPAARVSPADTSGRIPVLEPAARKMHLLDASGLDTDTEPATPVTVTLPDGEYSGPTASESAVVLLDLTRDTVLTYGPDGEQQQSTPVPPESGDPKLTRGEDKRVYVDGAEGKHVMVVDPDGAVSKVPVVGTQEPDERRGPVAPPPERAPEPEPEPNPEPQPDRQPDRRQDTPRDVQAADENAGEQRQQTPPARPDPPPEPNPEPQPKPEPKPVPASPPGIPANLAADLRGEDAHVDWGAASPNGATVSAYHVSWQPGTDASTRSLPGSARSTVISGLEVGVTYTITVVAQNSAGRGTPATTQVTVPDSRSVTVSRGRTDDYEGCEVPECGLMLVEMRGFEPNTRYSITPYADDPDYNNPGSGQTTDENGDVTFEAFHFEGVGMNVWVVVEASDGSGDSVQSNRYRWESG</sequence>
<evidence type="ECO:0000313" key="7">
    <source>
        <dbReference type="Proteomes" id="UP000243799"/>
    </source>
</evidence>
<dbReference type="SMART" id="SM00060">
    <property type="entry name" value="FN3"/>
    <property type="match status" value="1"/>
</dbReference>
<dbReference type="Pfam" id="PF00041">
    <property type="entry name" value="fn3"/>
    <property type="match status" value="1"/>
</dbReference>
<evidence type="ECO:0000256" key="1">
    <source>
        <dbReference type="ARBA" id="ARBA00023295"/>
    </source>
</evidence>
<reference evidence="7" key="1">
    <citation type="submission" date="2016-10" db="EMBL/GenBank/DDBJ databases">
        <authorList>
            <person name="Varghese N."/>
            <person name="Submissions S."/>
        </authorList>
    </citation>
    <scope>NUCLEOTIDE SEQUENCE [LARGE SCALE GENOMIC DNA]</scope>
    <source>
        <strain evidence="7">CGMCC 4.3568</strain>
    </source>
</reference>
<organism evidence="6 7">
    <name type="scientific">Amycolatopsis marina</name>
    <dbReference type="NCBI Taxonomy" id="490629"/>
    <lineage>
        <taxon>Bacteria</taxon>
        <taxon>Bacillati</taxon>
        <taxon>Actinomycetota</taxon>
        <taxon>Actinomycetes</taxon>
        <taxon>Pseudonocardiales</taxon>
        <taxon>Pseudonocardiaceae</taxon>
        <taxon>Amycolatopsis</taxon>
    </lineage>
</organism>
<feature type="region of interest" description="Disordered" evidence="3">
    <location>
        <begin position="304"/>
        <end position="329"/>
    </location>
</feature>
<evidence type="ECO:0000256" key="2">
    <source>
        <dbReference type="ARBA" id="ARBA00023326"/>
    </source>
</evidence>
<feature type="signal peptide" evidence="4">
    <location>
        <begin position="1"/>
        <end position="24"/>
    </location>
</feature>
<dbReference type="CDD" id="cd00063">
    <property type="entry name" value="FN3"/>
    <property type="match status" value="1"/>
</dbReference>
<dbReference type="GO" id="GO:0016798">
    <property type="term" value="F:hydrolase activity, acting on glycosyl bonds"/>
    <property type="evidence" value="ECO:0007669"/>
    <property type="project" value="UniProtKB-KW"/>
</dbReference>
<evidence type="ECO:0000259" key="5">
    <source>
        <dbReference type="PROSITE" id="PS50853"/>
    </source>
</evidence>
<feature type="region of interest" description="Disordered" evidence="3">
    <location>
        <begin position="525"/>
        <end position="545"/>
    </location>
</feature>
<proteinExistence type="predicted"/>
<dbReference type="InterPro" id="IPR003961">
    <property type="entry name" value="FN3_dom"/>
</dbReference>
<dbReference type="OrthoDB" id="3405767at2"/>
<protein>
    <submittedName>
        <fullName evidence="6">Fibronectin type III domain-containing protein</fullName>
    </submittedName>
</protein>
<name>A0A1I1AD77_9PSEU</name>
<dbReference type="Proteomes" id="UP000243799">
    <property type="component" value="Unassembled WGS sequence"/>
</dbReference>
<evidence type="ECO:0000256" key="4">
    <source>
        <dbReference type="SAM" id="SignalP"/>
    </source>
</evidence>
<evidence type="ECO:0000256" key="3">
    <source>
        <dbReference type="SAM" id="MobiDB-lite"/>
    </source>
</evidence>
<dbReference type="PROSITE" id="PS50853">
    <property type="entry name" value="FN3"/>
    <property type="match status" value="1"/>
</dbReference>
<feature type="region of interest" description="Disordered" evidence="3">
    <location>
        <begin position="216"/>
        <end position="243"/>
    </location>
</feature>
<dbReference type="SUPFAM" id="SSF63829">
    <property type="entry name" value="Calcium-dependent phosphotriesterase"/>
    <property type="match status" value="1"/>
</dbReference>
<feature type="compositionally biased region" description="Basic and acidic residues" evidence="3">
    <location>
        <begin position="390"/>
        <end position="403"/>
    </location>
</feature>
<dbReference type="InterPro" id="IPR013783">
    <property type="entry name" value="Ig-like_fold"/>
</dbReference>
<keyword evidence="7" id="KW-1185">Reference proteome</keyword>
<dbReference type="AlphaFoldDB" id="A0A1I1AD77"/>
<feature type="region of interest" description="Disordered" evidence="3">
    <location>
        <begin position="342"/>
        <end position="454"/>
    </location>
</feature>